<accession>A0A833W8V8</accession>
<comment type="subcellular location">
    <subcellularLocation>
        <location evidence="1">Endoplasmic reticulum membrane</location>
        <topology evidence="1">Single-pass membrane protein</topology>
    </subcellularLocation>
</comment>
<feature type="transmembrane region" description="Helical" evidence="10">
    <location>
        <begin position="87"/>
        <end position="108"/>
    </location>
</feature>
<feature type="region of interest" description="Disordered" evidence="9">
    <location>
        <begin position="592"/>
        <end position="612"/>
    </location>
</feature>
<protein>
    <submittedName>
        <fullName evidence="12">Glycosyl transferases group 1</fullName>
    </submittedName>
</protein>
<feature type="compositionally biased region" description="Basic residues" evidence="9">
    <location>
        <begin position="592"/>
        <end position="605"/>
    </location>
</feature>
<evidence type="ECO:0000256" key="9">
    <source>
        <dbReference type="SAM" id="MobiDB-lite"/>
    </source>
</evidence>
<dbReference type="Pfam" id="PF13692">
    <property type="entry name" value="Glyco_trans_1_4"/>
    <property type="match status" value="1"/>
</dbReference>
<evidence type="ECO:0000256" key="5">
    <source>
        <dbReference type="ARBA" id="ARBA00022692"/>
    </source>
</evidence>
<keyword evidence="8 10" id="KW-0472">Membrane</keyword>
<evidence type="ECO:0000256" key="10">
    <source>
        <dbReference type="SAM" id="Phobius"/>
    </source>
</evidence>
<evidence type="ECO:0000259" key="11">
    <source>
        <dbReference type="Pfam" id="PF13579"/>
    </source>
</evidence>
<dbReference type="SUPFAM" id="SSF53756">
    <property type="entry name" value="UDP-Glycosyltransferase/glycogen phosphorylase"/>
    <property type="match status" value="1"/>
</dbReference>
<evidence type="ECO:0000313" key="12">
    <source>
        <dbReference type="EMBL" id="KAF4034218.1"/>
    </source>
</evidence>
<dbReference type="PANTHER" id="PTHR13036:SF0">
    <property type="entry name" value="CHITOBIOSYLDIPHOSPHODOLICHOL BETA-MANNOSYLTRANSFERASE"/>
    <property type="match status" value="1"/>
</dbReference>
<evidence type="ECO:0000256" key="7">
    <source>
        <dbReference type="ARBA" id="ARBA00022989"/>
    </source>
</evidence>
<dbReference type="PANTHER" id="PTHR13036">
    <property type="entry name" value="BETA1,4 MANNOSYLTRANSFERASE"/>
    <property type="match status" value="1"/>
</dbReference>
<keyword evidence="7 10" id="KW-1133">Transmembrane helix</keyword>
<sequence length="654" mass="73198">MRRRPSPKKPHAPRREPARHAVVMVLGDVGRSPRMQYHALSLARMSPNLRVTLLGYAGEHCVPDVARQSNIELLAFTPHLQRLPRKLFLLLAPVKVLLQLLQLLWLLLVSAGSIDLVLLQNPPTIPTFVVVWLCCRLKGAKFVIDWHNLGYSLLALSLGSGHPLVKIAKWVERVFGRKADANLCVTHVMQTWLKDTWRIEATVLHDKPPLFFKPTPLEAQHELFSRVGDQLEHCNDLVTWGENQANLEETLLTRKTRGLNGKKGKTVIQPRENRPAMIISSTSWTADEDFGILLAALELLDRRTSSLSVSEFPNLLVVVTGKGPQKDMYLEKIKQLAFQRIRIATMWLEASDYPRVLGSADLGVCLHTSSSGLDLPMKVLDMFGCGLPVCAIGFKCLDELVKHEKNGLVFDSSQQLSSQLYDLLKGFPTDTAQLNRLRASLKTVEHWPENWNRVAAPVFKKQLRLCFSKYGDARNLLARHFPEEKLALPLDTLIQKAKKEKPKGRANDKKKPTKGTKAPLKKTQLKKPTKKSHKQQNVKKTVIVPVSKAARAKANAAVASAKRQSVINKRRPGLVLAAKKGKKVVPTVQLRPHKTSAARKQKKNSKQATQGGLDVSNIINHFRTHPKKFDVPKGSNLRITINLNNVKPVVGGQK</sequence>
<comment type="caution">
    <text evidence="12">The sequence shown here is derived from an EMBL/GenBank/DDBJ whole genome shotgun (WGS) entry which is preliminary data.</text>
</comment>
<evidence type="ECO:0000313" key="13">
    <source>
        <dbReference type="Proteomes" id="UP000602510"/>
    </source>
</evidence>
<dbReference type="GO" id="GO:0000030">
    <property type="term" value="F:mannosyltransferase activity"/>
    <property type="evidence" value="ECO:0007669"/>
    <property type="project" value="InterPro"/>
</dbReference>
<dbReference type="InterPro" id="IPR028098">
    <property type="entry name" value="Glyco_trans_4-like_N"/>
</dbReference>
<evidence type="ECO:0000256" key="1">
    <source>
        <dbReference type="ARBA" id="ARBA00004389"/>
    </source>
</evidence>
<gene>
    <name evidence="12" type="ORF">GN244_ATG13861</name>
</gene>
<dbReference type="GO" id="GO:0005789">
    <property type="term" value="C:endoplasmic reticulum membrane"/>
    <property type="evidence" value="ECO:0007669"/>
    <property type="project" value="UniProtKB-SubCell"/>
</dbReference>
<feature type="compositionally biased region" description="Basic residues" evidence="9">
    <location>
        <begin position="511"/>
        <end position="537"/>
    </location>
</feature>
<dbReference type="Proteomes" id="UP000602510">
    <property type="component" value="Unassembled WGS sequence"/>
</dbReference>
<dbReference type="Pfam" id="PF13579">
    <property type="entry name" value="Glyco_trans_4_4"/>
    <property type="match status" value="1"/>
</dbReference>
<evidence type="ECO:0000256" key="8">
    <source>
        <dbReference type="ARBA" id="ARBA00023136"/>
    </source>
</evidence>
<keyword evidence="4 12" id="KW-0808">Transferase</keyword>
<keyword evidence="13" id="KW-1185">Reference proteome</keyword>
<dbReference type="EMBL" id="WSZM01000380">
    <property type="protein sequence ID" value="KAF4034218.1"/>
    <property type="molecule type" value="Genomic_DNA"/>
</dbReference>
<feature type="domain" description="Glycosyltransferase subfamily 4-like N-terminal" evidence="11">
    <location>
        <begin position="50"/>
        <end position="201"/>
    </location>
</feature>
<evidence type="ECO:0000256" key="3">
    <source>
        <dbReference type="ARBA" id="ARBA00022676"/>
    </source>
</evidence>
<evidence type="ECO:0000256" key="2">
    <source>
        <dbReference type="ARBA" id="ARBA00004922"/>
    </source>
</evidence>
<dbReference type="Gene3D" id="3.40.50.2000">
    <property type="entry name" value="Glycogen Phosphorylase B"/>
    <property type="match status" value="1"/>
</dbReference>
<dbReference type="AlphaFoldDB" id="A0A833W8V8"/>
<reference evidence="12" key="1">
    <citation type="submission" date="2020-04" db="EMBL/GenBank/DDBJ databases">
        <title>Hybrid Assembly of Korean Phytophthora infestans isolates.</title>
        <authorList>
            <person name="Prokchorchik M."/>
            <person name="Lee Y."/>
            <person name="Seo J."/>
            <person name="Cho J.-H."/>
            <person name="Park Y.-E."/>
            <person name="Jang D.-C."/>
            <person name="Im J.-S."/>
            <person name="Choi J.-G."/>
            <person name="Park H.-J."/>
            <person name="Lee G.-B."/>
            <person name="Lee Y.-G."/>
            <person name="Hong S.-Y."/>
            <person name="Cho K."/>
            <person name="Sohn K.H."/>
        </authorList>
    </citation>
    <scope>NUCLEOTIDE SEQUENCE</scope>
    <source>
        <strain evidence="12">KR_1_A1</strain>
    </source>
</reference>
<name>A0A833W8V8_PHYIN</name>
<keyword evidence="5 10" id="KW-0812">Transmembrane</keyword>
<organism evidence="12 13">
    <name type="scientific">Phytophthora infestans</name>
    <name type="common">Potato late blight agent</name>
    <name type="synonym">Botrytis infestans</name>
    <dbReference type="NCBI Taxonomy" id="4787"/>
    <lineage>
        <taxon>Eukaryota</taxon>
        <taxon>Sar</taxon>
        <taxon>Stramenopiles</taxon>
        <taxon>Oomycota</taxon>
        <taxon>Peronosporomycetes</taxon>
        <taxon>Peronosporales</taxon>
        <taxon>Peronosporaceae</taxon>
        <taxon>Phytophthora</taxon>
    </lineage>
</organism>
<feature type="region of interest" description="Disordered" evidence="9">
    <location>
        <begin position="496"/>
        <end position="537"/>
    </location>
</feature>
<dbReference type="InterPro" id="IPR026051">
    <property type="entry name" value="ALG1-like"/>
</dbReference>
<keyword evidence="3" id="KW-0328">Glycosyltransferase</keyword>
<evidence type="ECO:0000256" key="4">
    <source>
        <dbReference type="ARBA" id="ARBA00022679"/>
    </source>
</evidence>
<proteinExistence type="predicted"/>
<evidence type="ECO:0000256" key="6">
    <source>
        <dbReference type="ARBA" id="ARBA00022824"/>
    </source>
</evidence>
<comment type="pathway">
    <text evidence="2">Protein modification; protein glycosylation.</text>
</comment>
<keyword evidence="6" id="KW-0256">Endoplasmic reticulum</keyword>